<dbReference type="Pfam" id="PF08239">
    <property type="entry name" value="SH3_3"/>
    <property type="match status" value="1"/>
</dbReference>
<sequence>MVSPVPLNVRSGPGIHHWIVGSLGNGSRVRIACKADGTSVHGDYRWYKLAGRVGWVSARYVHNHGSVPWCAS</sequence>
<protein>
    <submittedName>
        <fullName evidence="2">SH3 domain-containing protein</fullName>
    </submittedName>
</protein>
<dbReference type="EMBL" id="JARAKF010000003">
    <property type="protein sequence ID" value="MDU9001510.1"/>
    <property type="molecule type" value="Genomic_DNA"/>
</dbReference>
<dbReference type="RefSeq" id="WP_266944512.1">
    <property type="nucleotide sequence ID" value="NZ_JAPEMK010000002.1"/>
</dbReference>
<name>A0ABU3V678_9ACTN</name>
<gene>
    <name evidence="2" type="ORF">PU648_56735</name>
</gene>
<keyword evidence="3" id="KW-1185">Reference proteome</keyword>
<proteinExistence type="predicted"/>
<organism evidence="2 3">
    <name type="scientific">Streptomyces mirabilis</name>
    <dbReference type="NCBI Taxonomy" id="68239"/>
    <lineage>
        <taxon>Bacteria</taxon>
        <taxon>Bacillati</taxon>
        <taxon>Actinomycetota</taxon>
        <taxon>Actinomycetes</taxon>
        <taxon>Kitasatosporales</taxon>
        <taxon>Streptomycetaceae</taxon>
        <taxon>Streptomyces</taxon>
    </lineage>
</organism>
<geneLocation type="plasmid" evidence="2">
    <name>unnamed1</name>
</geneLocation>
<evidence type="ECO:0000259" key="1">
    <source>
        <dbReference type="PROSITE" id="PS51781"/>
    </source>
</evidence>
<evidence type="ECO:0000313" key="3">
    <source>
        <dbReference type="Proteomes" id="UP001257627"/>
    </source>
</evidence>
<feature type="domain" description="SH3b" evidence="1">
    <location>
        <begin position="1"/>
        <end position="65"/>
    </location>
</feature>
<dbReference type="InterPro" id="IPR003646">
    <property type="entry name" value="SH3-like_bac-type"/>
</dbReference>
<comment type="caution">
    <text evidence="2">The sequence shown here is derived from an EMBL/GenBank/DDBJ whole genome shotgun (WGS) entry which is preliminary data.</text>
</comment>
<evidence type="ECO:0000313" key="2">
    <source>
        <dbReference type="EMBL" id="MDU9001510.1"/>
    </source>
</evidence>
<accession>A0ABU3V678</accession>
<reference evidence="2 3" key="1">
    <citation type="submission" date="2023-02" db="EMBL/GenBank/DDBJ databases">
        <authorList>
            <person name="Maleckis M."/>
        </authorList>
    </citation>
    <scope>NUCLEOTIDE SEQUENCE [LARGE SCALE GENOMIC DNA]</scope>
    <source>
        <strain evidence="2 3">P8-A2</strain>
        <plasmid evidence="2">unnamed1</plasmid>
    </source>
</reference>
<dbReference type="Gene3D" id="2.30.30.40">
    <property type="entry name" value="SH3 Domains"/>
    <property type="match status" value="1"/>
</dbReference>
<dbReference type="PROSITE" id="PS51781">
    <property type="entry name" value="SH3B"/>
    <property type="match status" value="1"/>
</dbReference>
<dbReference type="Proteomes" id="UP001257627">
    <property type="component" value="Unassembled WGS sequence"/>
</dbReference>
<keyword evidence="2" id="KW-0614">Plasmid</keyword>